<sequence>MIYLVVGEQGTGKTKYLVEEANHEKELGNSNIVFVDTDDSQVRILDHKIRLINAKSYKISNIEALIGFVSGILARDYDIGKIYIDGIYDEVNINEENIKDLIERLDSLSEYSKSDIYLGLDWRKEDVPQIGHAEIIELKLED</sequence>
<comment type="caution">
    <text evidence="1">The sequence shown here is derived from an EMBL/GenBank/DDBJ whole genome shotgun (WGS) entry which is preliminary data.</text>
</comment>
<evidence type="ECO:0000313" key="1">
    <source>
        <dbReference type="EMBL" id="KGF03108.1"/>
    </source>
</evidence>
<dbReference type="Proteomes" id="UP000029579">
    <property type="component" value="Unassembled WGS sequence"/>
</dbReference>
<dbReference type="OrthoDB" id="1953676at2"/>
<gene>
    <name evidence="1" type="ORF">HMPREF1630_08950</name>
</gene>
<dbReference type="EMBL" id="JRMW01000043">
    <property type="protein sequence ID" value="KGF03108.1"/>
    <property type="molecule type" value="Genomic_DNA"/>
</dbReference>
<accession>A0A095WZR2</accession>
<dbReference type="RefSeq" id="WP_004827440.1">
    <property type="nucleotide sequence ID" value="NZ_JRMW01000043.1"/>
</dbReference>
<evidence type="ECO:0008006" key="3">
    <source>
        <dbReference type="Google" id="ProtNLM"/>
    </source>
</evidence>
<dbReference type="AlphaFoldDB" id="A0A095WZR2"/>
<evidence type="ECO:0000313" key="2">
    <source>
        <dbReference type="Proteomes" id="UP000029579"/>
    </source>
</evidence>
<dbReference type="eggNOG" id="COG0433">
    <property type="taxonomic scope" value="Bacteria"/>
</dbReference>
<name>A0A095WZR2_9FIRM</name>
<reference evidence="1 2" key="1">
    <citation type="submission" date="2014-07" db="EMBL/GenBank/DDBJ databases">
        <authorList>
            <person name="McCorrison J."/>
            <person name="Sanka R."/>
            <person name="Torralba M."/>
            <person name="Gillis M."/>
            <person name="Haft D.H."/>
            <person name="Methe B."/>
            <person name="Sutton G."/>
            <person name="Nelson K.E."/>
        </authorList>
    </citation>
    <scope>NUCLEOTIDE SEQUENCE [LARGE SCALE GENOMIC DNA]</scope>
    <source>
        <strain evidence="1 2">S7-1-13</strain>
    </source>
</reference>
<proteinExistence type="predicted"/>
<protein>
    <recommendedName>
        <fullName evidence="3">Twitching motility protein PilT</fullName>
    </recommendedName>
</protein>
<organism evidence="1 2">
    <name type="scientific">Anaerococcus lactolyticus S7-1-13</name>
    <dbReference type="NCBI Taxonomy" id="1284686"/>
    <lineage>
        <taxon>Bacteria</taxon>
        <taxon>Bacillati</taxon>
        <taxon>Bacillota</taxon>
        <taxon>Tissierellia</taxon>
        <taxon>Tissierellales</taxon>
        <taxon>Peptoniphilaceae</taxon>
        <taxon>Anaerococcus</taxon>
    </lineage>
</organism>